<feature type="transmembrane region" description="Helical" evidence="1">
    <location>
        <begin position="68"/>
        <end position="85"/>
    </location>
</feature>
<feature type="transmembrane region" description="Helical" evidence="1">
    <location>
        <begin position="33"/>
        <end position="56"/>
    </location>
</feature>
<keyword evidence="1" id="KW-0472">Membrane</keyword>
<evidence type="ECO:0000313" key="3">
    <source>
        <dbReference type="Proteomes" id="UP000623215"/>
    </source>
</evidence>
<dbReference type="EMBL" id="DQVW01000108">
    <property type="protein sequence ID" value="HIQ32913.1"/>
    <property type="molecule type" value="Genomic_DNA"/>
</dbReference>
<accession>A0A833EC95</accession>
<gene>
    <name evidence="2" type="ORF">EYH55_05500</name>
</gene>
<reference evidence="2" key="1">
    <citation type="journal article" date="2020" name="ISME J.">
        <title>Gammaproteobacteria mediating utilization of methyl-, sulfur- and petroleum organic compounds in deep ocean hydrothermal plumes.</title>
        <authorList>
            <person name="Zhou Z."/>
            <person name="Liu Y."/>
            <person name="Pan J."/>
            <person name="Cron B.R."/>
            <person name="Toner B.M."/>
            <person name="Anantharaman K."/>
            <person name="Breier J.A."/>
            <person name="Dick G.J."/>
            <person name="Li M."/>
        </authorList>
    </citation>
    <scope>NUCLEOTIDE SEQUENCE</scope>
    <source>
        <strain evidence="2">SZUA-1534</strain>
    </source>
</reference>
<sequence>MEIIQILALIFAIFALSKILLQVKNNEINIESALFWIFIWIMVILIVVFPQTLNYLATLTGVGRGVDVVIYIAIIVLFYLHYRLYMKIEKIEREITLIVREIAIMKREEKEKK</sequence>
<name>A0A833EC95_9EURY</name>
<dbReference type="InterPro" id="IPR019277">
    <property type="entry name" value="DUF2304"/>
</dbReference>
<dbReference type="Proteomes" id="UP000623215">
    <property type="component" value="Unassembled WGS sequence"/>
</dbReference>
<keyword evidence="1" id="KW-1133">Transmembrane helix</keyword>
<evidence type="ECO:0000256" key="1">
    <source>
        <dbReference type="SAM" id="Phobius"/>
    </source>
</evidence>
<evidence type="ECO:0000313" key="2">
    <source>
        <dbReference type="EMBL" id="HIQ32913.1"/>
    </source>
</evidence>
<feature type="transmembrane region" description="Helical" evidence="1">
    <location>
        <begin position="6"/>
        <end position="21"/>
    </location>
</feature>
<dbReference type="Pfam" id="PF10066">
    <property type="entry name" value="DUF2304"/>
    <property type="match status" value="1"/>
</dbReference>
<protein>
    <submittedName>
        <fullName evidence="2">DUF2304 family protein</fullName>
    </submittedName>
</protein>
<proteinExistence type="predicted"/>
<organism evidence="2 3">
    <name type="scientific">Methanothermococcus okinawensis</name>
    <dbReference type="NCBI Taxonomy" id="155863"/>
    <lineage>
        <taxon>Archaea</taxon>
        <taxon>Methanobacteriati</taxon>
        <taxon>Methanobacteriota</taxon>
        <taxon>Methanomada group</taxon>
        <taxon>Methanococci</taxon>
        <taxon>Methanococcales</taxon>
        <taxon>Methanococcaceae</taxon>
        <taxon>Methanothermococcus</taxon>
    </lineage>
</organism>
<keyword evidence="1" id="KW-0812">Transmembrane</keyword>
<dbReference type="AlphaFoldDB" id="A0A833EC95"/>
<comment type="caution">
    <text evidence="2">The sequence shown here is derived from an EMBL/GenBank/DDBJ whole genome shotgun (WGS) entry which is preliminary data.</text>
</comment>